<gene>
    <name evidence="3" type="ORF">P5673_011244</name>
</gene>
<dbReference type="GO" id="GO:0006384">
    <property type="term" value="P:transcription initiation at RNA polymerase III promoter"/>
    <property type="evidence" value="ECO:0007669"/>
    <property type="project" value="InterPro"/>
</dbReference>
<evidence type="ECO:0000313" key="3">
    <source>
        <dbReference type="EMBL" id="KAK2565287.1"/>
    </source>
</evidence>
<feature type="compositionally biased region" description="Acidic residues" evidence="2">
    <location>
        <begin position="109"/>
        <end position="132"/>
    </location>
</feature>
<dbReference type="Pfam" id="PF15497">
    <property type="entry name" value="SNAPC5"/>
    <property type="match status" value="1"/>
</dbReference>
<dbReference type="GO" id="GO:0006366">
    <property type="term" value="P:transcription by RNA polymerase II"/>
    <property type="evidence" value="ECO:0007669"/>
    <property type="project" value="InterPro"/>
</dbReference>
<reference evidence="3" key="1">
    <citation type="journal article" date="2023" name="G3 (Bethesda)">
        <title>Whole genome assembly and annotation of the endangered Caribbean coral Acropora cervicornis.</title>
        <authorList>
            <person name="Selwyn J.D."/>
            <person name="Vollmer S.V."/>
        </authorList>
    </citation>
    <scope>NUCLEOTIDE SEQUENCE</scope>
    <source>
        <strain evidence="3">K2</strain>
    </source>
</reference>
<dbReference type="GO" id="GO:0005634">
    <property type="term" value="C:nucleus"/>
    <property type="evidence" value="ECO:0007669"/>
    <property type="project" value="InterPro"/>
</dbReference>
<feature type="coiled-coil region" evidence="1">
    <location>
        <begin position="9"/>
        <end position="43"/>
    </location>
</feature>
<feature type="region of interest" description="Disordered" evidence="2">
    <location>
        <begin position="96"/>
        <end position="132"/>
    </location>
</feature>
<dbReference type="EMBL" id="JARQWQ010000020">
    <property type="protein sequence ID" value="KAK2565287.1"/>
    <property type="molecule type" value="Genomic_DNA"/>
</dbReference>
<evidence type="ECO:0000256" key="2">
    <source>
        <dbReference type="SAM" id="MobiDB-lite"/>
    </source>
</evidence>
<dbReference type="Proteomes" id="UP001249851">
    <property type="component" value="Unassembled WGS sequence"/>
</dbReference>
<keyword evidence="1" id="KW-0175">Coiled coil</keyword>
<name>A0AAD9QQ01_ACRCE</name>
<dbReference type="InterPro" id="IPR029138">
    <property type="entry name" value="SNAPC5"/>
</dbReference>
<proteinExistence type="predicted"/>
<reference evidence="3" key="2">
    <citation type="journal article" date="2023" name="Science">
        <title>Genomic signatures of disease resistance in endangered staghorn corals.</title>
        <authorList>
            <person name="Vollmer S.V."/>
            <person name="Selwyn J.D."/>
            <person name="Despard B.A."/>
            <person name="Roesel C.L."/>
        </authorList>
    </citation>
    <scope>NUCLEOTIDE SEQUENCE</scope>
    <source>
        <strain evidence="3">K2</strain>
    </source>
</reference>
<keyword evidence="4" id="KW-1185">Reference proteome</keyword>
<sequence length="132" mass="14813">MATTEKLQNEILLKEEAFLKEAKAKLTEQLKKLKVEEMALMKMLKPDQTSCSQSNTMGLFAKTSQLVSVFCNSSSSSQRTNDFETETAAVNHIPLSALNSSLMNKDTDVGEEEEDDKDDDDEMEDDETEYST</sequence>
<evidence type="ECO:0000256" key="1">
    <source>
        <dbReference type="SAM" id="Coils"/>
    </source>
</evidence>
<comment type="caution">
    <text evidence="3">The sequence shown here is derived from an EMBL/GenBank/DDBJ whole genome shotgun (WGS) entry which is preliminary data.</text>
</comment>
<accession>A0AAD9QQ01</accession>
<dbReference type="AlphaFoldDB" id="A0AAD9QQ01"/>
<protein>
    <submittedName>
        <fullName evidence="3">Uncharacterized protein</fullName>
    </submittedName>
</protein>
<evidence type="ECO:0000313" key="4">
    <source>
        <dbReference type="Proteomes" id="UP001249851"/>
    </source>
</evidence>
<organism evidence="3 4">
    <name type="scientific">Acropora cervicornis</name>
    <name type="common">Staghorn coral</name>
    <dbReference type="NCBI Taxonomy" id="6130"/>
    <lineage>
        <taxon>Eukaryota</taxon>
        <taxon>Metazoa</taxon>
        <taxon>Cnidaria</taxon>
        <taxon>Anthozoa</taxon>
        <taxon>Hexacorallia</taxon>
        <taxon>Scleractinia</taxon>
        <taxon>Astrocoeniina</taxon>
        <taxon>Acroporidae</taxon>
        <taxon>Acropora</taxon>
    </lineage>
</organism>